<evidence type="ECO:0000256" key="1">
    <source>
        <dbReference type="ARBA" id="ARBA00022723"/>
    </source>
</evidence>
<accession>A0AAU9NPJ4</accession>
<dbReference type="PROSITE" id="PS51141">
    <property type="entry name" value="ZF_SBP"/>
    <property type="match status" value="1"/>
</dbReference>
<dbReference type="Gene3D" id="4.10.1100.10">
    <property type="entry name" value="Transcription factor, SBP-box domain"/>
    <property type="match status" value="1"/>
</dbReference>
<organism evidence="6 7">
    <name type="scientific">Lactuca virosa</name>
    <dbReference type="NCBI Taxonomy" id="75947"/>
    <lineage>
        <taxon>Eukaryota</taxon>
        <taxon>Viridiplantae</taxon>
        <taxon>Streptophyta</taxon>
        <taxon>Embryophyta</taxon>
        <taxon>Tracheophyta</taxon>
        <taxon>Spermatophyta</taxon>
        <taxon>Magnoliopsida</taxon>
        <taxon>eudicotyledons</taxon>
        <taxon>Gunneridae</taxon>
        <taxon>Pentapetalae</taxon>
        <taxon>asterids</taxon>
        <taxon>campanulids</taxon>
        <taxon>Asterales</taxon>
        <taxon>Asteraceae</taxon>
        <taxon>Cichorioideae</taxon>
        <taxon>Cichorieae</taxon>
        <taxon>Lactucinae</taxon>
        <taxon>Lactuca</taxon>
    </lineage>
</organism>
<keyword evidence="2 4" id="KW-0863">Zinc-finger</keyword>
<dbReference type="PANTHER" id="PTHR31251:SF160">
    <property type="entry name" value="SBP-TYPE DOMAIN-CONTAINING PROTEIN"/>
    <property type="match status" value="1"/>
</dbReference>
<dbReference type="PANTHER" id="PTHR31251">
    <property type="entry name" value="SQUAMOSA PROMOTER-BINDING-LIKE PROTEIN 4"/>
    <property type="match status" value="1"/>
</dbReference>
<evidence type="ECO:0000256" key="2">
    <source>
        <dbReference type="ARBA" id="ARBA00022771"/>
    </source>
</evidence>
<dbReference type="AlphaFoldDB" id="A0AAU9NPJ4"/>
<reference evidence="6 7" key="1">
    <citation type="submission" date="2022-01" db="EMBL/GenBank/DDBJ databases">
        <authorList>
            <person name="Xiong W."/>
            <person name="Schranz E."/>
        </authorList>
    </citation>
    <scope>NUCLEOTIDE SEQUENCE [LARGE SCALE GENOMIC DNA]</scope>
</reference>
<evidence type="ECO:0000256" key="4">
    <source>
        <dbReference type="PROSITE-ProRule" id="PRU00470"/>
    </source>
</evidence>
<name>A0AAU9NPJ4_9ASTR</name>
<protein>
    <recommendedName>
        <fullName evidence="5">SBP-type domain-containing protein</fullName>
    </recommendedName>
</protein>
<dbReference type="InterPro" id="IPR044817">
    <property type="entry name" value="SBP-like"/>
</dbReference>
<keyword evidence="3" id="KW-0862">Zinc</keyword>
<dbReference type="SUPFAM" id="SSF103612">
    <property type="entry name" value="SBT domain"/>
    <property type="match status" value="1"/>
</dbReference>
<dbReference type="EMBL" id="CAKMRJ010005290">
    <property type="protein sequence ID" value="CAH1439745.1"/>
    <property type="molecule type" value="Genomic_DNA"/>
</dbReference>
<gene>
    <name evidence="6" type="ORF">LVIROSA_LOCUS25923</name>
</gene>
<dbReference type="Proteomes" id="UP001157418">
    <property type="component" value="Unassembled WGS sequence"/>
</dbReference>
<keyword evidence="1" id="KW-0479">Metal-binding</keyword>
<sequence>MDSWSFNSVVKAFVDDESLSTADAFEKDETGSIGWDVKPPFIYGNNTMLFPNEINIKNQLFGDIGFPPLMRNSLFNPAMATSQNAFSEGNVSSSKLQSNSREFELFDLKLGRLPDQREAQMVSHNLSTSEVSTPSKRPRDMGFSSSTSFCKVHGCNKNLSNCKEYHKRHKVCEVHSKTSKVIVNGIEQRFCQQCSRFHVLCEFDDGKRSCCKRLAGHNERRRKPHTGVLSEQHGRLFPSYNIKFEGNPATLFQIR</sequence>
<comment type="caution">
    <text evidence="6">The sequence shown here is derived from an EMBL/GenBank/DDBJ whole genome shotgun (WGS) entry which is preliminary data.</text>
</comment>
<dbReference type="Pfam" id="PF03110">
    <property type="entry name" value="SBP"/>
    <property type="match status" value="1"/>
</dbReference>
<evidence type="ECO:0000259" key="5">
    <source>
        <dbReference type="PROSITE" id="PS51141"/>
    </source>
</evidence>
<dbReference type="InterPro" id="IPR004333">
    <property type="entry name" value="SBP_dom"/>
</dbReference>
<keyword evidence="7" id="KW-1185">Reference proteome</keyword>
<dbReference type="InterPro" id="IPR036893">
    <property type="entry name" value="SBP_sf"/>
</dbReference>
<evidence type="ECO:0000313" key="6">
    <source>
        <dbReference type="EMBL" id="CAH1439745.1"/>
    </source>
</evidence>
<proteinExistence type="predicted"/>
<dbReference type="GO" id="GO:0003677">
    <property type="term" value="F:DNA binding"/>
    <property type="evidence" value="ECO:0007669"/>
    <property type="project" value="InterPro"/>
</dbReference>
<evidence type="ECO:0000256" key="3">
    <source>
        <dbReference type="ARBA" id="ARBA00022833"/>
    </source>
</evidence>
<dbReference type="GO" id="GO:0005634">
    <property type="term" value="C:nucleus"/>
    <property type="evidence" value="ECO:0007669"/>
    <property type="project" value="InterPro"/>
</dbReference>
<dbReference type="GO" id="GO:0008270">
    <property type="term" value="F:zinc ion binding"/>
    <property type="evidence" value="ECO:0007669"/>
    <property type="project" value="UniProtKB-KW"/>
</dbReference>
<evidence type="ECO:0000313" key="7">
    <source>
        <dbReference type="Proteomes" id="UP001157418"/>
    </source>
</evidence>
<feature type="domain" description="SBP-type" evidence="5">
    <location>
        <begin position="147"/>
        <end position="224"/>
    </location>
</feature>